<feature type="region of interest" description="Disordered" evidence="1">
    <location>
        <begin position="1"/>
        <end position="22"/>
    </location>
</feature>
<sequence length="81" mass="8929">MTIAVEQGLHEPDGGYDESDGMSTEAFKEKVRLAIEQIDEMNAYVGEEISHDLEIAKIEAALKEVLEDDVQPLILSVLANI</sequence>
<reference evidence="2 3" key="1">
    <citation type="submission" date="2021-04" db="EMBL/GenBank/DDBJ databases">
        <authorList>
            <person name="Bliznina A."/>
        </authorList>
    </citation>
    <scope>NUCLEOTIDE SEQUENCE [LARGE SCALE GENOMIC DNA]</scope>
</reference>
<dbReference type="EMBL" id="OU015568">
    <property type="protein sequence ID" value="CAG5078010.1"/>
    <property type="molecule type" value="Genomic_DNA"/>
</dbReference>
<evidence type="ECO:0000313" key="3">
    <source>
        <dbReference type="Proteomes" id="UP001158576"/>
    </source>
</evidence>
<accession>A0ABN7RKM1</accession>
<keyword evidence="3" id="KW-1185">Reference proteome</keyword>
<gene>
    <name evidence="2" type="ORF">OKIOD_LOCUS427</name>
</gene>
<evidence type="ECO:0000313" key="2">
    <source>
        <dbReference type="EMBL" id="CAG5078010.1"/>
    </source>
</evidence>
<name>A0ABN7RKM1_OIKDI</name>
<proteinExistence type="predicted"/>
<evidence type="ECO:0000256" key="1">
    <source>
        <dbReference type="SAM" id="MobiDB-lite"/>
    </source>
</evidence>
<dbReference type="Proteomes" id="UP001158576">
    <property type="component" value="Chromosome PAR"/>
</dbReference>
<protein>
    <submittedName>
        <fullName evidence="2">Oidioi.mRNA.OKI2018_I69.PAR.g8869.t1.cds</fullName>
    </submittedName>
</protein>
<organism evidence="2 3">
    <name type="scientific">Oikopleura dioica</name>
    <name type="common">Tunicate</name>
    <dbReference type="NCBI Taxonomy" id="34765"/>
    <lineage>
        <taxon>Eukaryota</taxon>
        <taxon>Metazoa</taxon>
        <taxon>Chordata</taxon>
        <taxon>Tunicata</taxon>
        <taxon>Appendicularia</taxon>
        <taxon>Copelata</taxon>
        <taxon>Oikopleuridae</taxon>
        <taxon>Oikopleura</taxon>
    </lineage>
</organism>